<dbReference type="GO" id="GO:0009298">
    <property type="term" value="P:GDP-mannose biosynthetic process"/>
    <property type="evidence" value="ECO:0007669"/>
    <property type="project" value="TreeGrafter"/>
</dbReference>
<dbReference type="OrthoDB" id="9806359at2"/>
<evidence type="ECO:0000313" key="13">
    <source>
        <dbReference type="Proteomes" id="UP000297966"/>
    </source>
</evidence>
<sequence>MSSSHVSQKIIPLIMCGGAGTRLWPASREVRPKQFLPLFGTRSIFQDTLLRVSDGALFDRPIVITNASYRFMVLEQLAEIGIEADVILEPIRRDSGPAIAAGAAFAQNRASDAIVLALAADHVVQDKVAFVAACREGLTAASAGRIVTFGVKPERPATEYGYISPGEVISGEVHAVARFVEKPDAVKAADYVNSGYLWNSGNFMFPATVLLDEYRKVDAASVEAVANAVNNAGRDLGFVTLEPEAFGAAKAISIDYAVMEKTSRAAVVPVSCGWSDVGSWHAVWELSDKDAQGNAADGAAVFENSRNCNVTTDSALVALEGVDDLVVVATADAVLVSRQKDANGLKRLVTKLKAVAPKVTEEHLKVHRPWGSYQSVDNGERHQVKRIVVKPGGRLSLQKHHHRAEHWIVVRGAARVTVNETVKTVHENESIYIPMGAVHRMENPGKIMLELIEVQTGSYLGEDDIIRIEDDYQRS</sequence>
<protein>
    <recommendedName>
        <fullName evidence="2">mannose-1-phosphate guanylyltransferase</fullName>
        <ecNumber evidence="2">2.7.7.13</ecNumber>
    </recommendedName>
</protein>
<gene>
    <name evidence="12" type="ORF">E4K65_41565</name>
</gene>
<evidence type="ECO:0000259" key="9">
    <source>
        <dbReference type="Pfam" id="PF00483"/>
    </source>
</evidence>
<dbReference type="GO" id="GO:0016853">
    <property type="term" value="F:isomerase activity"/>
    <property type="evidence" value="ECO:0007669"/>
    <property type="project" value="UniProtKB-KW"/>
</dbReference>
<feature type="domain" description="MannoseP isomerase/GMP-like beta-helix" evidence="11">
    <location>
        <begin position="304"/>
        <end position="352"/>
    </location>
</feature>
<dbReference type="InterPro" id="IPR029044">
    <property type="entry name" value="Nucleotide-diphossugar_trans"/>
</dbReference>
<dbReference type="InterPro" id="IPR014710">
    <property type="entry name" value="RmlC-like_jellyroll"/>
</dbReference>
<dbReference type="Gene3D" id="3.90.550.10">
    <property type="entry name" value="Spore Coat Polysaccharide Biosynthesis Protein SpsA, Chain A"/>
    <property type="match status" value="1"/>
</dbReference>
<comment type="caution">
    <text evidence="12">The sequence shown here is derived from an EMBL/GenBank/DDBJ whole genome shotgun (WGS) entry which is preliminary data.</text>
</comment>
<evidence type="ECO:0000256" key="3">
    <source>
        <dbReference type="ARBA" id="ARBA00022679"/>
    </source>
</evidence>
<keyword evidence="12" id="KW-0413">Isomerase</keyword>
<dbReference type="Gene3D" id="2.60.120.10">
    <property type="entry name" value="Jelly Rolls"/>
    <property type="match status" value="1"/>
</dbReference>
<evidence type="ECO:0000256" key="4">
    <source>
        <dbReference type="ARBA" id="ARBA00022695"/>
    </source>
</evidence>
<dbReference type="Proteomes" id="UP000297966">
    <property type="component" value="Unassembled WGS sequence"/>
</dbReference>
<evidence type="ECO:0000256" key="6">
    <source>
        <dbReference type="ARBA" id="ARBA00023134"/>
    </source>
</evidence>
<accession>A0A4Y9L4M2</accession>
<dbReference type="GO" id="GO:0005525">
    <property type="term" value="F:GTP binding"/>
    <property type="evidence" value="ECO:0007669"/>
    <property type="project" value="UniProtKB-KW"/>
</dbReference>
<dbReference type="PANTHER" id="PTHR46390">
    <property type="entry name" value="MANNOSE-1-PHOSPHATE GUANYLYLTRANSFERASE"/>
    <property type="match status" value="1"/>
</dbReference>
<dbReference type="InterPro" id="IPR051161">
    <property type="entry name" value="Mannose-6P_isomerase_type2"/>
</dbReference>
<feature type="domain" description="Nucleotidyl transferase" evidence="9">
    <location>
        <begin position="12"/>
        <end position="292"/>
    </location>
</feature>
<dbReference type="InterPro" id="IPR001538">
    <property type="entry name" value="Man6P_isomerase-2_C"/>
</dbReference>
<dbReference type="Pfam" id="PF22640">
    <property type="entry name" value="ManC_GMP_beta-helix"/>
    <property type="match status" value="1"/>
</dbReference>
<proteinExistence type="inferred from homology"/>
<comment type="similarity">
    <text evidence="1 8">Belongs to the mannose-6-phosphate isomerase type 2 family.</text>
</comment>
<dbReference type="SUPFAM" id="SSF53448">
    <property type="entry name" value="Nucleotide-diphospho-sugar transferases"/>
    <property type="match status" value="1"/>
</dbReference>
<feature type="domain" description="Mannose-6-phosphate isomerase type II C-terminal" evidence="10">
    <location>
        <begin position="359"/>
        <end position="470"/>
    </location>
</feature>
<evidence type="ECO:0000259" key="11">
    <source>
        <dbReference type="Pfam" id="PF22640"/>
    </source>
</evidence>
<dbReference type="CDD" id="cd02213">
    <property type="entry name" value="cupin_PMI_typeII_C"/>
    <property type="match status" value="1"/>
</dbReference>
<dbReference type="FunFam" id="3.90.550.10:FF:000046">
    <property type="entry name" value="Mannose-1-phosphate guanylyltransferase (GDP)"/>
    <property type="match status" value="1"/>
</dbReference>
<dbReference type="Pfam" id="PF01050">
    <property type="entry name" value="MannoseP_isomer"/>
    <property type="match status" value="1"/>
</dbReference>
<dbReference type="EC" id="2.7.7.13" evidence="2"/>
<evidence type="ECO:0000256" key="8">
    <source>
        <dbReference type="RuleBase" id="RU004190"/>
    </source>
</evidence>
<comment type="catalytic activity">
    <reaction evidence="7">
        <text>alpha-D-mannose 1-phosphate + GTP + H(+) = GDP-alpha-D-mannose + diphosphate</text>
        <dbReference type="Rhea" id="RHEA:15229"/>
        <dbReference type="ChEBI" id="CHEBI:15378"/>
        <dbReference type="ChEBI" id="CHEBI:33019"/>
        <dbReference type="ChEBI" id="CHEBI:37565"/>
        <dbReference type="ChEBI" id="CHEBI:57527"/>
        <dbReference type="ChEBI" id="CHEBI:58409"/>
        <dbReference type="EC" id="2.7.7.13"/>
    </reaction>
</comment>
<evidence type="ECO:0000256" key="1">
    <source>
        <dbReference type="ARBA" id="ARBA00006115"/>
    </source>
</evidence>
<keyword evidence="6" id="KW-0342">GTP-binding</keyword>
<reference evidence="12 13" key="1">
    <citation type="submission" date="2019-03" db="EMBL/GenBank/DDBJ databases">
        <title>Bradyrhizobium diversity isolated from nodules of Chamaecrista fasciculata.</title>
        <authorList>
            <person name="Klepa M.S."/>
            <person name="Urquiaga M.O."/>
            <person name="Hungria M."/>
            <person name="Delamuta J.R."/>
        </authorList>
    </citation>
    <scope>NUCLEOTIDE SEQUENCE [LARGE SCALE GENOMIC DNA]</scope>
    <source>
        <strain evidence="12 13">CNPSo 3448</strain>
    </source>
</reference>
<dbReference type="NCBIfam" id="TIGR01479">
    <property type="entry name" value="GMP_PMI"/>
    <property type="match status" value="1"/>
</dbReference>
<name>A0A4Y9L4M2_9BRAD</name>
<evidence type="ECO:0000256" key="7">
    <source>
        <dbReference type="ARBA" id="ARBA00047343"/>
    </source>
</evidence>
<keyword evidence="3 12" id="KW-0808">Transferase</keyword>
<dbReference type="CDD" id="cd02509">
    <property type="entry name" value="GDP-M1P_Guanylyltransferase"/>
    <property type="match status" value="1"/>
</dbReference>
<keyword evidence="5" id="KW-0547">Nucleotide-binding</keyword>
<dbReference type="AlphaFoldDB" id="A0A4Y9L4M2"/>
<dbReference type="PANTHER" id="PTHR46390:SF1">
    <property type="entry name" value="MANNOSE-1-PHOSPHATE GUANYLYLTRANSFERASE"/>
    <property type="match status" value="1"/>
</dbReference>
<dbReference type="GO" id="GO:0004475">
    <property type="term" value="F:mannose-1-phosphate guanylyltransferase (GTP) activity"/>
    <property type="evidence" value="ECO:0007669"/>
    <property type="project" value="UniProtKB-EC"/>
</dbReference>
<evidence type="ECO:0000256" key="5">
    <source>
        <dbReference type="ARBA" id="ARBA00022741"/>
    </source>
</evidence>
<organism evidence="12 13">
    <name type="scientific">Bradyrhizobium niftali</name>
    <dbReference type="NCBI Taxonomy" id="2560055"/>
    <lineage>
        <taxon>Bacteria</taxon>
        <taxon>Pseudomonadati</taxon>
        <taxon>Pseudomonadota</taxon>
        <taxon>Alphaproteobacteria</taxon>
        <taxon>Hyphomicrobiales</taxon>
        <taxon>Nitrobacteraceae</taxon>
        <taxon>Bradyrhizobium</taxon>
    </lineage>
</organism>
<dbReference type="InterPro" id="IPR054566">
    <property type="entry name" value="ManC/GMP-like_b-helix"/>
</dbReference>
<dbReference type="GO" id="GO:0000271">
    <property type="term" value="P:polysaccharide biosynthetic process"/>
    <property type="evidence" value="ECO:0007669"/>
    <property type="project" value="InterPro"/>
</dbReference>
<evidence type="ECO:0000256" key="2">
    <source>
        <dbReference type="ARBA" id="ARBA00012387"/>
    </source>
</evidence>
<dbReference type="InterPro" id="IPR006375">
    <property type="entry name" value="Man1P_GuaTrfase/Man6P_Isoase"/>
</dbReference>
<keyword evidence="13" id="KW-1185">Reference proteome</keyword>
<dbReference type="Pfam" id="PF00483">
    <property type="entry name" value="NTP_transferase"/>
    <property type="match status" value="1"/>
</dbReference>
<keyword evidence="4 12" id="KW-0548">Nucleotidyltransferase</keyword>
<dbReference type="SUPFAM" id="SSF51182">
    <property type="entry name" value="RmlC-like cupins"/>
    <property type="match status" value="1"/>
</dbReference>
<evidence type="ECO:0000313" key="12">
    <source>
        <dbReference type="EMBL" id="TFV38490.1"/>
    </source>
</evidence>
<evidence type="ECO:0000259" key="10">
    <source>
        <dbReference type="Pfam" id="PF01050"/>
    </source>
</evidence>
<dbReference type="InterPro" id="IPR049577">
    <property type="entry name" value="GMPP_N"/>
</dbReference>
<dbReference type="EMBL" id="SPQT01000040">
    <property type="protein sequence ID" value="TFV38490.1"/>
    <property type="molecule type" value="Genomic_DNA"/>
</dbReference>
<dbReference type="FunFam" id="2.60.120.10:FF:000032">
    <property type="entry name" value="Mannose-1-phosphate guanylyltransferase/mannose-6-phosphate isomerase"/>
    <property type="match status" value="1"/>
</dbReference>
<dbReference type="InterPro" id="IPR005835">
    <property type="entry name" value="NTP_transferase_dom"/>
</dbReference>
<dbReference type="InterPro" id="IPR011051">
    <property type="entry name" value="RmlC_Cupin_sf"/>
</dbReference>